<accession>A0ABQ9DPA8</accession>
<gene>
    <name evidence="2" type="ORF">WISP_37402</name>
</gene>
<dbReference type="EMBL" id="WHWB01033000">
    <property type="protein sequence ID" value="KAJ7422553.1"/>
    <property type="molecule type" value="Genomic_DNA"/>
</dbReference>
<dbReference type="Proteomes" id="UP001145742">
    <property type="component" value="Unassembled WGS sequence"/>
</dbReference>
<keyword evidence="3" id="KW-1185">Reference proteome</keyword>
<comment type="caution">
    <text evidence="2">The sequence shown here is derived from an EMBL/GenBank/DDBJ whole genome shotgun (WGS) entry which is preliminary data.</text>
</comment>
<sequence>MSEMEIGGCLGHSDHKGIEFKTSVDKRKSASSKTSALDMRRADFRLFQGYRARGSKCPDLEDHDCENDQVSVNPDIV</sequence>
<protein>
    <submittedName>
        <fullName evidence="2">Uncharacterized protein</fullName>
    </submittedName>
</protein>
<evidence type="ECO:0000313" key="3">
    <source>
        <dbReference type="Proteomes" id="UP001145742"/>
    </source>
</evidence>
<reference evidence="2" key="1">
    <citation type="submission" date="2019-10" db="EMBL/GenBank/DDBJ databases">
        <authorList>
            <person name="Soares A.E.R."/>
            <person name="Aleixo A."/>
            <person name="Schneider P."/>
            <person name="Miyaki C.Y."/>
            <person name="Schneider M.P."/>
            <person name="Mello C."/>
            <person name="Vasconcelos A.T.R."/>
        </authorList>
    </citation>
    <scope>NUCLEOTIDE SEQUENCE</scope>
    <source>
        <tissue evidence="2">Muscle</tissue>
    </source>
</reference>
<feature type="region of interest" description="Disordered" evidence="1">
    <location>
        <begin position="1"/>
        <end position="35"/>
    </location>
</feature>
<organism evidence="2 3">
    <name type="scientific">Willisornis vidua</name>
    <name type="common">Xingu scale-backed antbird</name>
    <dbReference type="NCBI Taxonomy" id="1566151"/>
    <lineage>
        <taxon>Eukaryota</taxon>
        <taxon>Metazoa</taxon>
        <taxon>Chordata</taxon>
        <taxon>Craniata</taxon>
        <taxon>Vertebrata</taxon>
        <taxon>Euteleostomi</taxon>
        <taxon>Archelosauria</taxon>
        <taxon>Archosauria</taxon>
        <taxon>Dinosauria</taxon>
        <taxon>Saurischia</taxon>
        <taxon>Theropoda</taxon>
        <taxon>Coelurosauria</taxon>
        <taxon>Aves</taxon>
        <taxon>Neognathae</taxon>
        <taxon>Neoaves</taxon>
        <taxon>Telluraves</taxon>
        <taxon>Australaves</taxon>
        <taxon>Passeriformes</taxon>
        <taxon>Thamnophilidae</taxon>
        <taxon>Willisornis</taxon>
    </lineage>
</organism>
<evidence type="ECO:0000313" key="2">
    <source>
        <dbReference type="EMBL" id="KAJ7422553.1"/>
    </source>
</evidence>
<proteinExistence type="predicted"/>
<feature type="compositionally biased region" description="Basic and acidic residues" evidence="1">
    <location>
        <begin position="12"/>
        <end position="28"/>
    </location>
</feature>
<evidence type="ECO:0000256" key="1">
    <source>
        <dbReference type="SAM" id="MobiDB-lite"/>
    </source>
</evidence>
<name>A0ABQ9DPA8_9PASS</name>